<dbReference type="Proteomes" id="UP000242087">
    <property type="component" value="Unassembled WGS sequence"/>
</dbReference>
<gene>
    <name evidence="18" type="primary">pgsA</name>
    <name evidence="18" type="ORF">C9927_02120</name>
    <name evidence="19" type="ORF">CWE22_02355</name>
</gene>
<evidence type="ECO:0000256" key="8">
    <source>
        <dbReference type="ARBA" id="ARBA00022692"/>
    </source>
</evidence>
<reference evidence="19" key="1">
    <citation type="journal article" date="2011" name="Front. Microbiol.">
        <title>Genomic signatures of strain selection and enhancement in Bacillus atrophaeus var. globigii, a historical biowarfare simulant.</title>
        <authorList>
            <person name="Gibbons H.S."/>
            <person name="Broomall S.M."/>
            <person name="McNew L.A."/>
            <person name="Daligault H."/>
            <person name="Chapman C."/>
            <person name="Bruce D."/>
            <person name="Karavis M."/>
            <person name="Krepps M."/>
            <person name="McGregor P.A."/>
            <person name="Hong C."/>
            <person name="Park K.H."/>
            <person name="Akmal A."/>
            <person name="Feldman A."/>
            <person name="Lin J.S."/>
            <person name="Chang W.E."/>
            <person name="Higgs B.W."/>
            <person name="Demirev P."/>
            <person name="Lindquist J."/>
            <person name="Liem A."/>
            <person name="Fochler E."/>
            <person name="Read T.D."/>
            <person name="Tapia R."/>
            <person name="Johnson S."/>
            <person name="Bishop-Lilly K.A."/>
            <person name="Detter C."/>
            <person name="Han C."/>
            <person name="Sozhamannan S."/>
            <person name="Rosenzweig C.N."/>
            <person name="Skowronski E.W."/>
        </authorList>
    </citation>
    <scope>NUCLEOTIDE SEQUENCE [LARGE SCALE GENOMIC DNA]</scope>
    <source>
        <strain evidence="19">KYW314</strain>
    </source>
</reference>
<evidence type="ECO:0000313" key="18">
    <source>
        <dbReference type="EMBL" id="PTB89296.1"/>
    </source>
</evidence>
<evidence type="ECO:0000256" key="1">
    <source>
        <dbReference type="ARBA" id="ARBA00004141"/>
    </source>
</evidence>
<dbReference type="RefSeq" id="WP_169929784.1">
    <property type="nucleotide sequence ID" value="NZ_JBLXDX010000002.1"/>
</dbReference>
<evidence type="ECO:0000256" key="16">
    <source>
        <dbReference type="RuleBase" id="RU003750"/>
    </source>
</evidence>
<keyword evidence="21" id="KW-1185">Reference proteome</keyword>
<dbReference type="AlphaFoldDB" id="A0A2T4CVP8"/>
<feature type="transmembrane region" description="Helical" evidence="17">
    <location>
        <begin position="148"/>
        <end position="172"/>
    </location>
</feature>
<dbReference type="GO" id="GO:0008444">
    <property type="term" value="F:CDP-diacylglycerol-glycerol-3-phosphate 3-phosphatidyltransferase activity"/>
    <property type="evidence" value="ECO:0007669"/>
    <property type="project" value="UniProtKB-UniRule"/>
</dbReference>
<evidence type="ECO:0000256" key="9">
    <source>
        <dbReference type="ARBA" id="ARBA00022989"/>
    </source>
</evidence>
<evidence type="ECO:0000313" key="21">
    <source>
        <dbReference type="Proteomes" id="UP000287766"/>
    </source>
</evidence>
<dbReference type="InterPro" id="IPR050324">
    <property type="entry name" value="CDP-alcohol_PTase-I"/>
</dbReference>
<proteinExistence type="inferred from homology"/>
<evidence type="ECO:0000256" key="3">
    <source>
        <dbReference type="ARBA" id="ARBA00010441"/>
    </source>
</evidence>
<comment type="catalytic activity">
    <reaction evidence="14">
        <text>a CDP-1,2-diacyl-sn-glycerol + sn-glycerol 3-phosphate = a 1,2-diacyl-sn-glycero-3-phospho-(1'-sn-glycero-3'-phosphate) + CMP + H(+)</text>
        <dbReference type="Rhea" id="RHEA:12593"/>
        <dbReference type="ChEBI" id="CHEBI:15378"/>
        <dbReference type="ChEBI" id="CHEBI:57597"/>
        <dbReference type="ChEBI" id="CHEBI:58332"/>
        <dbReference type="ChEBI" id="CHEBI:60110"/>
        <dbReference type="ChEBI" id="CHEBI:60377"/>
        <dbReference type="EC" id="2.7.8.5"/>
    </reaction>
</comment>
<keyword evidence="13" id="KW-1208">Phospholipid metabolism</keyword>
<keyword evidence="9 17" id="KW-1133">Transmembrane helix</keyword>
<keyword evidence="10" id="KW-0443">Lipid metabolism</keyword>
<feature type="transmembrane region" description="Helical" evidence="17">
    <location>
        <begin position="7"/>
        <end position="26"/>
    </location>
</feature>
<sequence length="183" mass="20721">MTWNVPNLLTLFRLALIPVFLIIYYIPGQDAHFWAAFVFALAAITDFFDGYIARRFNQFTKFGAFLDPVADKVMVAASLVVVVEDYATWWVSIPALAIISRELVVSALREWMAQIGRQEQVKVSNLGKYKTIAQMVAITGLIWEANTFVIVTAAILLYVAFVLTLWSMWAYLRAAWADLSEVD</sequence>
<comment type="subcellular location">
    <subcellularLocation>
        <location evidence="1">Membrane</location>
        <topology evidence="1">Multi-pass membrane protein</topology>
    </subcellularLocation>
</comment>
<keyword evidence="12" id="KW-0594">Phospholipid biosynthesis</keyword>
<evidence type="ECO:0000256" key="12">
    <source>
        <dbReference type="ARBA" id="ARBA00023209"/>
    </source>
</evidence>
<evidence type="ECO:0000256" key="4">
    <source>
        <dbReference type="ARBA" id="ARBA00013170"/>
    </source>
</evidence>
<evidence type="ECO:0000256" key="14">
    <source>
        <dbReference type="ARBA" id="ARBA00048586"/>
    </source>
</evidence>
<dbReference type="NCBIfam" id="TIGR00560">
    <property type="entry name" value="pgsA"/>
    <property type="match status" value="1"/>
</dbReference>
<evidence type="ECO:0000256" key="5">
    <source>
        <dbReference type="ARBA" id="ARBA00014944"/>
    </source>
</evidence>
<dbReference type="Pfam" id="PF01066">
    <property type="entry name" value="CDP-OH_P_transf"/>
    <property type="match status" value="1"/>
</dbReference>
<evidence type="ECO:0000313" key="20">
    <source>
        <dbReference type="Proteomes" id="UP000242087"/>
    </source>
</evidence>
<keyword evidence="7 16" id="KW-0808">Transferase</keyword>
<evidence type="ECO:0000256" key="15">
    <source>
        <dbReference type="NCBIfam" id="TIGR00560"/>
    </source>
</evidence>
<organism evidence="18 20">
    <name type="scientific">Pseudidiomarina aestuarii</name>
    <dbReference type="NCBI Taxonomy" id="624146"/>
    <lineage>
        <taxon>Bacteria</taxon>
        <taxon>Pseudomonadati</taxon>
        <taxon>Pseudomonadota</taxon>
        <taxon>Gammaproteobacteria</taxon>
        <taxon>Alteromonadales</taxon>
        <taxon>Idiomarinaceae</taxon>
        <taxon>Pseudidiomarina</taxon>
    </lineage>
</organism>
<dbReference type="InterPro" id="IPR000462">
    <property type="entry name" value="CDP-OH_P_trans"/>
</dbReference>
<evidence type="ECO:0000256" key="7">
    <source>
        <dbReference type="ARBA" id="ARBA00022679"/>
    </source>
</evidence>
<evidence type="ECO:0000256" key="17">
    <source>
        <dbReference type="SAM" id="Phobius"/>
    </source>
</evidence>
<reference evidence="18 20" key="3">
    <citation type="submission" date="2018-03" db="EMBL/GenBank/DDBJ databases">
        <title>Cross-interface Injection: A General Nanoliter Liquid Handling Method Applied to Single Cells Genome Amplification Automated Nanoliter Liquid Handling Applied to Single Cell Multiple Displacement Amplification.</title>
        <authorList>
            <person name="Yun J."/>
            <person name="Xu P."/>
            <person name="Xu J."/>
            <person name="Dai X."/>
            <person name="Wang Y."/>
            <person name="Zheng X."/>
            <person name="Cao C."/>
            <person name="Yi Q."/>
            <person name="Zhu Y."/>
            <person name="Wang L."/>
            <person name="Dong Z."/>
            <person name="Huang Y."/>
            <person name="Huang L."/>
            <person name="Du W."/>
        </authorList>
    </citation>
    <scope>NUCLEOTIDE SEQUENCE [LARGE SCALE GENOMIC DNA]</scope>
    <source>
        <strain evidence="18 20">A12-4</strain>
    </source>
</reference>
<evidence type="ECO:0000256" key="13">
    <source>
        <dbReference type="ARBA" id="ARBA00023264"/>
    </source>
</evidence>
<evidence type="ECO:0000256" key="11">
    <source>
        <dbReference type="ARBA" id="ARBA00023136"/>
    </source>
</evidence>
<name>A0A2T4CVP8_9GAMM</name>
<dbReference type="Proteomes" id="UP000287766">
    <property type="component" value="Unassembled WGS sequence"/>
</dbReference>
<dbReference type="EMBL" id="PYVF01000019">
    <property type="protein sequence ID" value="PTB89296.1"/>
    <property type="molecule type" value="Genomic_DNA"/>
</dbReference>
<dbReference type="PANTHER" id="PTHR14269:SF62">
    <property type="entry name" value="CDP-DIACYLGLYCEROL--GLYCEROL-3-PHOSPHATE 3-PHOSPHATIDYLTRANSFERASE 1, CHLOROPLASTIC"/>
    <property type="match status" value="1"/>
</dbReference>
<comment type="similarity">
    <text evidence="3 16">Belongs to the CDP-alcohol phosphatidyltransferase class-I family.</text>
</comment>
<evidence type="ECO:0000256" key="2">
    <source>
        <dbReference type="ARBA" id="ARBA00005042"/>
    </source>
</evidence>
<comment type="caution">
    <text evidence="18">The sequence shown here is derived from an EMBL/GenBank/DDBJ whole genome shotgun (WGS) entry which is preliminary data.</text>
</comment>
<dbReference type="InterPro" id="IPR048254">
    <property type="entry name" value="CDP_ALCOHOL_P_TRANSF_CS"/>
</dbReference>
<feature type="transmembrane region" description="Helical" evidence="17">
    <location>
        <begin position="32"/>
        <end position="52"/>
    </location>
</feature>
<evidence type="ECO:0000256" key="6">
    <source>
        <dbReference type="ARBA" id="ARBA00022516"/>
    </source>
</evidence>
<dbReference type="PROSITE" id="PS00379">
    <property type="entry name" value="CDP_ALCOHOL_P_TRANSF"/>
    <property type="match status" value="1"/>
</dbReference>
<dbReference type="InterPro" id="IPR043130">
    <property type="entry name" value="CDP-OH_PTrfase_TM_dom"/>
</dbReference>
<dbReference type="PIRSF" id="PIRSF000847">
    <property type="entry name" value="Phos_ph_gly_syn"/>
    <property type="match status" value="1"/>
</dbReference>
<dbReference type="GO" id="GO:0005886">
    <property type="term" value="C:plasma membrane"/>
    <property type="evidence" value="ECO:0007669"/>
    <property type="project" value="TreeGrafter"/>
</dbReference>
<dbReference type="PANTHER" id="PTHR14269">
    <property type="entry name" value="CDP-DIACYLGLYCEROL--GLYCEROL-3-PHOSPHATE 3-PHOSPHATIDYLTRANSFERASE-RELATED"/>
    <property type="match status" value="1"/>
</dbReference>
<evidence type="ECO:0000256" key="10">
    <source>
        <dbReference type="ARBA" id="ARBA00023098"/>
    </source>
</evidence>
<dbReference type="InterPro" id="IPR004570">
    <property type="entry name" value="Phosphatidylglycerol_P_synth"/>
</dbReference>
<accession>A0A2T4CVP8</accession>
<reference evidence="21" key="2">
    <citation type="journal article" date="2018" name="Front. Microbiol.">
        <title>Genome-Based Analysis Reveals the Taxonomy and Diversity of the Family Idiomarinaceae.</title>
        <authorList>
            <person name="Liu Y."/>
            <person name="Lai Q."/>
            <person name="Shao Z."/>
        </authorList>
    </citation>
    <scope>NUCLEOTIDE SEQUENCE [LARGE SCALE GENOMIC DNA]</scope>
    <source>
        <strain evidence="21">KYW314</strain>
    </source>
</reference>
<dbReference type="GO" id="GO:0046474">
    <property type="term" value="P:glycerophospholipid biosynthetic process"/>
    <property type="evidence" value="ECO:0007669"/>
    <property type="project" value="TreeGrafter"/>
</dbReference>
<comment type="pathway">
    <text evidence="2">Phospholipid metabolism; phosphatidylglycerol biosynthesis; phosphatidylglycerol from CDP-diacylglycerol: step 1/2.</text>
</comment>
<keyword evidence="6" id="KW-0444">Lipid biosynthesis</keyword>
<keyword evidence="11 17" id="KW-0472">Membrane</keyword>
<evidence type="ECO:0000313" key="19">
    <source>
        <dbReference type="EMBL" id="RUO41053.1"/>
    </source>
</evidence>
<keyword evidence="8 17" id="KW-0812">Transmembrane</keyword>
<dbReference type="Gene3D" id="1.20.120.1760">
    <property type="match status" value="1"/>
</dbReference>
<dbReference type="EMBL" id="PIPR01000001">
    <property type="protein sequence ID" value="RUO41053.1"/>
    <property type="molecule type" value="Genomic_DNA"/>
</dbReference>
<protein>
    <recommendedName>
        <fullName evidence="5 15">CDP-diacylglycerol--glycerol-3-phosphate 3-phosphatidyltransferase</fullName>
        <ecNumber evidence="4 15">2.7.8.5</ecNumber>
    </recommendedName>
</protein>
<dbReference type="EC" id="2.7.8.5" evidence="4 15"/>